<organism evidence="7 8">
    <name type="scientific">Nitrospira lenta</name>
    <dbReference type="NCBI Taxonomy" id="1436998"/>
    <lineage>
        <taxon>Bacteria</taxon>
        <taxon>Pseudomonadati</taxon>
        <taxon>Nitrospirota</taxon>
        <taxon>Nitrospiria</taxon>
        <taxon>Nitrospirales</taxon>
        <taxon>Nitrospiraceae</taxon>
        <taxon>Nitrospira</taxon>
    </lineage>
</organism>
<feature type="domain" description="TonB C-terminal" evidence="6">
    <location>
        <begin position="214"/>
        <end position="309"/>
    </location>
</feature>
<dbReference type="Pfam" id="PF13103">
    <property type="entry name" value="TonB_2"/>
    <property type="match status" value="1"/>
</dbReference>
<evidence type="ECO:0000256" key="3">
    <source>
        <dbReference type="ARBA" id="ARBA00022989"/>
    </source>
</evidence>
<dbReference type="GO" id="GO:0016020">
    <property type="term" value="C:membrane"/>
    <property type="evidence" value="ECO:0007669"/>
    <property type="project" value="UniProtKB-SubCell"/>
</dbReference>
<keyword evidence="4" id="KW-0472">Membrane</keyword>
<dbReference type="GO" id="GO:0055085">
    <property type="term" value="P:transmembrane transport"/>
    <property type="evidence" value="ECO:0007669"/>
    <property type="project" value="InterPro"/>
</dbReference>
<evidence type="ECO:0000313" key="7">
    <source>
        <dbReference type="EMBL" id="SPP64800.1"/>
    </source>
</evidence>
<protein>
    <recommendedName>
        <fullName evidence="6">TonB C-terminal domain-containing protein</fullName>
    </recommendedName>
</protein>
<dbReference type="Gene3D" id="3.30.1150.10">
    <property type="match status" value="1"/>
</dbReference>
<evidence type="ECO:0000313" key="8">
    <source>
        <dbReference type="Proteomes" id="UP000248168"/>
    </source>
</evidence>
<proteinExistence type="predicted"/>
<gene>
    <name evidence="7" type="ORF">NITLEN_20440</name>
</gene>
<evidence type="ECO:0000256" key="2">
    <source>
        <dbReference type="ARBA" id="ARBA00022692"/>
    </source>
</evidence>
<dbReference type="InterPro" id="IPR037682">
    <property type="entry name" value="TonB_C"/>
</dbReference>
<evidence type="ECO:0000256" key="5">
    <source>
        <dbReference type="SAM" id="MobiDB-lite"/>
    </source>
</evidence>
<dbReference type="EMBL" id="OUNR01000012">
    <property type="protein sequence ID" value="SPP64800.1"/>
    <property type="molecule type" value="Genomic_DNA"/>
</dbReference>
<reference evidence="8" key="1">
    <citation type="submission" date="2018-04" db="EMBL/GenBank/DDBJ databases">
        <authorList>
            <person name="Lucker S."/>
            <person name="Sakoula D."/>
        </authorList>
    </citation>
    <scope>NUCLEOTIDE SEQUENCE [LARGE SCALE GENOMIC DNA]</scope>
</reference>
<evidence type="ECO:0000256" key="1">
    <source>
        <dbReference type="ARBA" id="ARBA00004167"/>
    </source>
</evidence>
<evidence type="ECO:0000256" key="4">
    <source>
        <dbReference type="ARBA" id="ARBA00023136"/>
    </source>
</evidence>
<feature type="region of interest" description="Disordered" evidence="5">
    <location>
        <begin position="309"/>
        <end position="329"/>
    </location>
</feature>
<keyword evidence="8" id="KW-1185">Reference proteome</keyword>
<dbReference type="Proteomes" id="UP000248168">
    <property type="component" value="Unassembled WGS sequence"/>
</dbReference>
<dbReference type="RefSeq" id="WP_181416725.1">
    <property type="nucleotide sequence ID" value="NZ_OUNR01000012.1"/>
</dbReference>
<feature type="region of interest" description="Disordered" evidence="5">
    <location>
        <begin position="159"/>
        <end position="185"/>
    </location>
</feature>
<name>A0A330L627_9BACT</name>
<keyword evidence="2" id="KW-0812">Transmembrane</keyword>
<accession>A0A330L627</accession>
<dbReference type="SUPFAM" id="SSF74653">
    <property type="entry name" value="TolA/TonB C-terminal domain"/>
    <property type="match status" value="1"/>
</dbReference>
<sequence length="329" mass="34915">MYHPVPSPLALLAGVLGLCLLPLTVVSVSPAAGSPSEASLAPSGTRWIKIDLETADASGDIQPGKPFDLSIAVGGVARGGAPLVAICESVLFQRHVVALESDDGDMVMKGEATMEPIPSGKLSVPPKAARIQVTIARVKKDKFERVLTRVVYVTMGKQEAANEGSDTPLPSSEESPGVESVQEEAQPDALPISGGLVVEEDLLPMPAPGQGKAYWQQISYLVSRSWSRTVRHIRHAPTSETVRVKFRLYPSGRVQLIQIEQGSGAREVDEAGIYAVVHAQPFPPFPDNLETEAVDVHVRMRTGAKTGAREVQSIVNSPAGAPEAGLSKK</sequence>
<feature type="compositionally biased region" description="Low complexity" evidence="5">
    <location>
        <begin position="170"/>
        <end position="180"/>
    </location>
</feature>
<dbReference type="InParanoid" id="A0A330L627"/>
<dbReference type="NCBIfam" id="TIGR01352">
    <property type="entry name" value="tonB_Cterm"/>
    <property type="match status" value="1"/>
</dbReference>
<dbReference type="InterPro" id="IPR006260">
    <property type="entry name" value="TonB/TolA_C"/>
</dbReference>
<dbReference type="AlphaFoldDB" id="A0A330L627"/>
<comment type="subcellular location">
    <subcellularLocation>
        <location evidence="1">Membrane</location>
        <topology evidence="1">Single-pass membrane protein</topology>
    </subcellularLocation>
</comment>
<evidence type="ECO:0000259" key="6">
    <source>
        <dbReference type="PROSITE" id="PS52015"/>
    </source>
</evidence>
<keyword evidence="3" id="KW-1133">Transmembrane helix</keyword>
<dbReference type="PROSITE" id="PS52015">
    <property type="entry name" value="TONB_CTD"/>
    <property type="match status" value="1"/>
</dbReference>